<feature type="region of interest" description="Disordered" evidence="9">
    <location>
        <begin position="209"/>
        <end position="229"/>
    </location>
</feature>
<evidence type="ECO:0000256" key="8">
    <source>
        <dbReference type="ARBA" id="ARBA00046534"/>
    </source>
</evidence>
<dbReference type="PANTHER" id="PTHR31083">
    <property type="entry name" value="UPSTREAM OF FLC PROTEIN (DUF966)"/>
    <property type="match status" value="1"/>
</dbReference>
<proteinExistence type="inferred from homology"/>
<dbReference type="InterPro" id="IPR048351">
    <property type="entry name" value="SOK_DIX"/>
</dbReference>
<feature type="region of interest" description="Disordered" evidence="9">
    <location>
        <begin position="300"/>
        <end position="320"/>
    </location>
</feature>
<dbReference type="GO" id="GO:0090708">
    <property type="term" value="P:specification of plant organ axis polarity"/>
    <property type="evidence" value="ECO:0007669"/>
    <property type="project" value="UniProtKB-ARBA"/>
</dbReference>
<protein>
    <submittedName>
        <fullName evidence="11">Protein UPSTREAM OF FLC</fullName>
    </submittedName>
</protein>
<feature type="region of interest" description="Disordered" evidence="9">
    <location>
        <begin position="432"/>
        <end position="502"/>
    </location>
</feature>
<comment type="similarity">
    <text evidence="7">Belongs to the SOSEKI family.</text>
</comment>
<dbReference type="GO" id="GO:2000067">
    <property type="term" value="P:regulation of root morphogenesis"/>
    <property type="evidence" value="ECO:0007669"/>
    <property type="project" value="UniProtKB-ARBA"/>
</dbReference>
<evidence type="ECO:0000256" key="5">
    <source>
        <dbReference type="ARBA" id="ARBA00023136"/>
    </source>
</evidence>
<comment type="caution">
    <text evidence="11">The sequence shown here is derived from an EMBL/GenBank/DDBJ whole genome shotgun (WGS) entry which is preliminary data.</text>
</comment>
<accession>A0A3S3MTV2</accession>
<comment type="subunit">
    <text evidence="8">Homodimer. Forms long polymer filaments with other SOKs proteins polymers (e.g. SOK1, SOK2, SOK3 and SOK4) crucial for polar localization and biological activity. Binds to ANGUSTIFOLIA (AN).</text>
</comment>
<dbReference type="Pfam" id="PF06136">
    <property type="entry name" value="SOK"/>
    <property type="match status" value="1"/>
</dbReference>
<keyword evidence="12" id="KW-1185">Reference proteome</keyword>
<sequence length="502" mass="56043">MTSFCTFAVVAGIHPFESTPPLSRFPPTFPTPSYKYPFTFNFQPHAPVNSTFPLISFPVKFPTAMAISSRGRIDVPLAKKWNDRETSPERTKVWTEPKLKTETRKVPVVYYLCRNGHLEHPHFIEVSLTSKEGLYLRDFISRLNSLRGKGIASLYSWSSKRSYKNGFVWHDLSENDFIYPAHGHEYVLKGSELLEASLSSGSQQAAQSFSSSSGKLIEMPKTEDDSEFPVGRRRNLSWSALDINEYKVYKADPTVEIPGKAADASTQTDDKRWRRRRAIIEEQEREAVEEDEDDCVNHTTELNRDEISPPESSPSPETLESLMKAEGRVTNTSIHGEGEISEVGSNGQSGRIRASAVLMQLISCGSISVREQGLSLIPHYRGRLVPRGGGEKENEVVSKEMEGLMEKDGLGGLRLEDKEYFSGSLIETKKKGDECGAEAQGLKRSSSYNADRSSRSDLMAKEINSSARSKCIPRKPKAALKKESNTISSSSHGSKRMEDVKT</sequence>
<keyword evidence="4" id="KW-0132">Cell division</keyword>
<dbReference type="EMBL" id="QPKB01000005">
    <property type="protein sequence ID" value="RWR86030.1"/>
    <property type="molecule type" value="Genomic_DNA"/>
</dbReference>
<comment type="subcellular location">
    <subcellularLocation>
        <location evidence="1">Cell membrane</location>
        <topology evidence="1">Peripheral membrane protein</topology>
        <orientation evidence="1">Cytoplasmic side</orientation>
    </subcellularLocation>
</comment>
<dbReference type="GO" id="GO:0051302">
    <property type="term" value="P:regulation of cell division"/>
    <property type="evidence" value="ECO:0007669"/>
    <property type="project" value="UniProtKB-ARBA"/>
</dbReference>
<dbReference type="GO" id="GO:0051301">
    <property type="term" value="P:cell division"/>
    <property type="evidence" value="ECO:0007669"/>
    <property type="project" value="UniProtKB-KW"/>
</dbReference>
<dbReference type="PIRSF" id="PIRSF031043">
    <property type="entry name" value="UCP031043"/>
    <property type="match status" value="1"/>
</dbReference>
<evidence type="ECO:0000256" key="4">
    <source>
        <dbReference type="ARBA" id="ARBA00022618"/>
    </source>
</evidence>
<evidence type="ECO:0000256" key="1">
    <source>
        <dbReference type="ARBA" id="ARBA00004413"/>
    </source>
</evidence>
<organism evidence="11 12">
    <name type="scientific">Cinnamomum micranthum f. kanehirae</name>
    <dbReference type="NCBI Taxonomy" id="337451"/>
    <lineage>
        <taxon>Eukaryota</taxon>
        <taxon>Viridiplantae</taxon>
        <taxon>Streptophyta</taxon>
        <taxon>Embryophyta</taxon>
        <taxon>Tracheophyta</taxon>
        <taxon>Spermatophyta</taxon>
        <taxon>Magnoliopsida</taxon>
        <taxon>Magnoliidae</taxon>
        <taxon>Laurales</taxon>
        <taxon>Lauraceae</taxon>
        <taxon>Cinnamomum</taxon>
    </lineage>
</organism>
<evidence type="ECO:0000313" key="11">
    <source>
        <dbReference type="EMBL" id="RWR86030.1"/>
    </source>
</evidence>
<dbReference type="InterPro" id="IPR021182">
    <property type="entry name" value="SOK_magnoliopsida"/>
</dbReference>
<dbReference type="GO" id="GO:0051258">
    <property type="term" value="P:protein polymerization"/>
    <property type="evidence" value="ECO:0007669"/>
    <property type="project" value="UniProtKB-ARBA"/>
</dbReference>
<dbReference type="InterPro" id="IPR010369">
    <property type="entry name" value="SOK"/>
</dbReference>
<keyword evidence="5" id="KW-0472">Membrane</keyword>
<dbReference type="GO" id="GO:0005886">
    <property type="term" value="C:plasma membrane"/>
    <property type="evidence" value="ECO:0007669"/>
    <property type="project" value="UniProtKB-SubCell"/>
</dbReference>
<evidence type="ECO:0000256" key="6">
    <source>
        <dbReference type="ARBA" id="ARBA00023306"/>
    </source>
</evidence>
<dbReference type="STRING" id="337451.A0A3S3MTV2"/>
<evidence type="ECO:0000256" key="2">
    <source>
        <dbReference type="ARBA" id="ARBA00022473"/>
    </source>
</evidence>
<evidence type="ECO:0000256" key="7">
    <source>
        <dbReference type="ARBA" id="ARBA00024211"/>
    </source>
</evidence>
<gene>
    <name evidence="11" type="ORF">CKAN_01491200</name>
</gene>
<keyword evidence="6" id="KW-0131">Cell cycle</keyword>
<evidence type="ECO:0000256" key="3">
    <source>
        <dbReference type="ARBA" id="ARBA00022475"/>
    </source>
</evidence>
<dbReference type="Proteomes" id="UP000283530">
    <property type="component" value="Unassembled WGS sequence"/>
</dbReference>
<evidence type="ECO:0000259" key="10">
    <source>
        <dbReference type="Pfam" id="PF06136"/>
    </source>
</evidence>
<evidence type="ECO:0000256" key="9">
    <source>
        <dbReference type="SAM" id="MobiDB-lite"/>
    </source>
</evidence>
<dbReference type="AlphaFoldDB" id="A0A3S3MTV2"/>
<dbReference type="OrthoDB" id="1280899at2759"/>
<evidence type="ECO:0000313" key="12">
    <source>
        <dbReference type="Proteomes" id="UP000283530"/>
    </source>
</evidence>
<keyword evidence="3" id="KW-1003">Cell membrane</keyword>
<dbReference type="PANTHER" id="PTHR31083:SF4">
    <property type="entry name" value="PROTEIN SOSEKI 4-RELATED"/>
    <property type="match status" value="1"/>
</dbReference>
<reference evidence="11 12" key="1">
    <citation type="journal article" date="2019" name="Nat. Plants">
        <title>Stout camphor tree genome fills gaps in understanding of flowering plant genome evolution.</title>
        <authorList>
            <person name="Chaw S.M."/>
            <person name="Liu Y.C."/>
            <person name="Wu Y.W."/>
            <person name="Wang H.Y."/>
            <person name="Lin C.I."/>
            <person name="Wu C.S."/>
            <person name="Ke H.M."/>
            <person name="Chang L.Y."/>
            <person name="Hsu C.Y."/>
            <person name="Yang H.T."/>
            <person name="Sudianto E."/>
            <person name="Hsu M.H."/>
            <person name="Wu K.P."/>
            <person name="Wang L.N."/>
            <person name="Leebens-Mack J.H."/>
            <person name="Tsai I.J."/>
        </authorList>
    </citation>
    <scope>NUCLEOTIDE SEQUENCE [LARGE SCALE GENOMIC DNA]</scope>
    <source>
        <strain evidence="12">cv. Chaw 1501</strain>
        <tissue evidence="11">Young leaves</tissue>
    </source>
</reference>
<name>A0A3S3MTV2_9MAGN</name>
<keyword evidence="2" id="KW-0217">Developmental protein</keyword>
<feature type="domain" description="SOSEKI DIX-like" evidence="10">
    <location>
        <begin position="106"/>
        <end position="194"/>
    </location>
</feature>